<feature type="transmembrane region" description="Helical" evidence="11">
    <location>
        <begin position="242"/>
        <end position="271"/>
    </location>
</feature>
<comment type="caution">
    <text evidence="13">The sequence shown here is derived from an EMBL/GenBank/DDBJ whole genome shotgun (WGS) entry which is preliminary data.</text>
</comment>
<evidence type="ECO:0000313" key="14">
    <source>
        <dbReference type="Proteomes" id="UP001286313"/>
    </source>
</evidence>
<evidence type="ECO:0000256" key="8">
    <source>
        <dbReference type="ARBA" id="ARBA00022824"/>
    </source>
</evidence>
<keyword evidence="4 11" id="KW-0337">GPI-anchor biosynthesis</keyword>
<keyword evidence="9 11" id="KW-1133">Transmembrane helix</keyword>
<evidence type="ECO:0000256" key="2">
    <source>
        <dbReference type="ARBA" id="ARBA00004687"/>
    </source>
</evidence>
<dbReference type="EMBL" id="JAWQEG010005618">
    <property type="protein sequence ID" value="KAK3857387.1"/>
    <property type="molecule type" value="Genomic_DNA"/>
</dbReference>
<feature type="transmembrane region" description="Helical" evidence="11">
    <location>
        <begin position="113"/>
        <end position="130"/>
    </location>
</feature>
<keyword evidence="14" id="KW-1185">Reference proteome</keyword>
<comment type="similarity">
    <text evidence="3 11">Belongs to the PIGV family.</text>
</comment>
<feature type="transmembrane region" description="Helical" evidence="11">
    <location>
        <begin position="86"/>
        <end position="107"/>
    </location>
</feature>
<dbReference type="PANTHER" id="PTHR12468:SF2">
    <property type="entry name" value="GPI MANNOSYLTRANSFERASE 2"/>
    <property type="match status" value="1"/>
</dbReference>
<evidence type="ECO:0000256" key="10">
    <source>
        <dbReference type="ARBA" id="ARBA00023136"/>
    </source>
</evidence>
<reference evidence="13" key="1">
    <citation type="submission" date="2023-10" db="EMBL/GenBank/DDBJ databases">
        <title>Genome assemblies of two species of porcelain crab, Petrolisthes cinctipes and Petrolisthes manimaculis (Anomura: Porcellanidae).</title>
        <authorList>
            <person name="Angst P."/>
        </authorList>
    </citation>
    <scope>NUCLEOTIDE SEQUENCE</scope>
    <source>
        <strain evidence="13">PB745_01</strain>
        <tissue evidence="13">Gill</tissue>
    </source>
</reference>
<gene>
    <name evidence="13" type="ORF">Pcinc_036359</name>
</gene>
<dbReference type="GO" id="GO:0005789">
    <property type="term" value="C:endoplasmic reticulum membrane"/>
    <property type="evidence" value="ECO:0007669"/>
    <property type="project" value="UniProtKB-SubCell"/>
</dbReference>
<comment type="caution">
    <text evidence="11">Lacks conserved residue(s) required for the propagation of feature annotation.</text>
</comment>
<comment type="subcellular location">
    <subcellularLocation>
        <location evidence="1 11">Endoplasmic reticulum membrane</location>
        <topology evidence="1 11">Multi-pass membrane protein</topology>
    </subcellularLocation>
</comment>
<name>A0AAE1BWA8_PETCI</name>
<organism evidence="13 14">
    <name type="scientific">Petrolisthes cinctipes</name>
    <name type="common">Flat porcelain crab</name>
    <dbReference type="NCBI Taxonomy" id="88211"/>
    <lineage>
        <taxon>Eukaryota</taxon>
        <taxon>Metazoa</taxon>
        <taxon>Ecdysozoa</taxon>
        <taxon>Arthropoda</taxon>
        <taxon>Crustacea</taxon>
        <taxon>Multicrustacea</taxon>
        <taxon>Malacostraca</taxon>
        <taxon>Eumalacostraca</taxon>
        <taxon>Eucarida</taxon>
        <taxon>Decapoda</taxon>
        <taxon>Pleocyemata</taxon>
        <taxon>Anomura</taxon>
        <taxon>Galatheoidea</taxon>
        <taxon>Porcellanidae</taxon>
        <taxon>Petrolisthes</taxon>
    </lineage>
</organism>
<protein>
    <recommendedName>
        <fullName evidence="11">GPI mannosyltransferase 2</fullName>
        <ecNumber evidence="11">2.4.1.-</ecNumber>
    </recommendedName>
</protein>
<dbReference type="InterPro" id="IPR007315">
    <property type="entry name" value="PIG-V/Gpi18"/>
</dbReference>
<keyword evidence="6 11" id="KW-0808">Transferase</keyword>
<evidence type="ECO:0000256" key="3">
    <source>
        <dbReference type="ARBA" id="ARBA00008698"/>
    </source>
</evidence>
<feature type="compositionally biased region" description="Basic and acidic residues" evidence="12">
    <location>
        <begin position="382"/>
        <end position="391"/>
    </location>
</feature>
<dbReference type="GO" id="GO:0000009">
    <property type="term" value="F:alpha-1,6-mannosyltransferase activity"/>
    <property type="evidence" value="ECO:0007669"/>
    <property type="project" value="InterPro"/>
</dbReference>
<evidence type="ECO:0000256" key="9">
    <source>
        <dbReference type="ARBA" id="ARBA00022989"/>
    </source>
</evidence>
<evidence type="ECO:0000256" key="5">
    <source>
        <dbReference type="ARBA" id="ARBA00022676"/>
    </source>
</evidence>
<feature type="region of interest" description="Disordered" evidence="12">
    <location>
        <begin position="382"/>
        <end position="414"/>
    </location>
</feature>
<evidence type="ECO:0000256" key="6">
    <source>
        <dbReference type="ARBA" id="ARBA00022679"/>
    </source>
</evidence>
<comment type="function">
    <text evidence="11">Mannosyltransferase involved in glycosylphosphatidylinositol-anchor biosynthesis.</text>
</comment>
<feature type="compositionally biased region" description="Low complexity" evidence="12">
    <location>
        <begin position="401"/>
        <end position="410"/>
    </location>
</feature>
<feature type="region of interest" description="Disordered" evidence="12">
    <location>
        <begin position="471"/>
        <end position="493"/>
    </location>
</feature>
<evidence type="ECO:0000256" key="1">
    <source>
        <dbReference type="ARBA" id="ARBA00004477"/>
    </source>
</evidence>
<dbReference type="GO" id="GO:0031501">
    <property type="term" value="C:mannosyltransferase complex"/>
    <property type="evidence" value="ECO:0007669"/>
    <property type="project" value="TreeGrafter"/>
</dbReference>
<evidence type="ECO:0000313" key="13">
    <source>
        <dbReference type="EMBL" id="KAK3857387.1"/>
    </source>
</evidence>
<dbReference type="GO" id="GO:0004376">
    <property type="term" value="F:GPI mannosyltransferase activity"/>
    <property type="evidence" value="ECO:0007669"/>
    <property type="project" value="InterPro"/>
</dbReference>
<dbReference type="EC" id="2.4.1.-" evidence="11"/>
<feature type="compositionally biased region" description="Low complexity" evidence="12">
    <location>
        <begin position="475"/>
        <end position="485"/>
    </location>
</feature>
<keyword evidence="10 11" id="KW-0472">Membrane</keyword>
<keyword evidence="5 11" id="KW-0328">Glycosyltransferase</keyword>
<feature type="transmembrane region" description="Helical" evidence="11">
    <location>
        <begin position="423"/>
        <end position="442"/>
    </location>
</feature>
<evidence type="ECO:0000256" key="4">
    <source>
        <dbReference type="ARBA" id="ARBA00022502"/>
    </source>
</evidence>
<accession>A0AAE1BWA8</accession>
<dbReference type="Proteomes" id="UP001286313">
    <property type="component" value="Unassembled WGS sequence"/>
</dbReference>
<feature type="transmembrane region" description="Helical" evidence="11">
    <location>
        <begin position="345"/>
        <end position="364"/>
    </location>
</feature>
<proteinExistence type="inferred from homology"/>
<evidence type="ECO:0000256" key="7">
    <source>
        <dbReference type="ARBA" id="ARBA00022692"/>
    </source>
</evidence>
<evidence type="ECO:0000256" key="12">
    <source>
        <dbReference type="SAM" id="MobiDB-lite"/>
    </source>
</evidence>
<keyword evidence="7 11" id="KW-0812">Transmembrane</keyword>
<dbReference type="AlphaFoldDB" id="A0AAE1BWA8"/>
<feature type="transmembrane region" description="Helical" evidence="11">
    <location>
        <begin position="528"/>
        <end position="552"/>
    </location>
</feature>
<keyword evidence="8 11" id="KW-0256">Endoplasmic reticulum</keyword>
<sequence length="555" mass="63380">MPTYTLREKVKHFAVASRIMVLVWQAVSNFVIPDHQADAFVSPEDPKLHTSFGDRAVKFLLGGLVRWDAHYFMHIAQYGYTHENTLAFFPLYPLLVRCVAVVLNVPLRFVCNHYSVLLVSAVIVNFYLFVKTSIVFHKLSIVVLRSEVLAYRAALLFCINPASIFFSAPYSEALYAFVTFSALLVNETRGTSLAALPFGLASATRSNGLVNVGFILYKKLQDCSNYFYKIRNATTDSGHLSLLLVLLLTFNYTLIPLFVGCVLVLLPFALFQVWCYLMYCQEEGTIPALAPHLEMYVRSNFLHSPDLGEAEWCYSYPPVAYSHIQDKYWEVGFLRYYEVKQVPNFVLALPVVMLIICHAALYMVDNPQVCWGLGIHTSKWEHTNGQPRREGGGGGARTRRQQQQQQQQQQNSWPDKGINSWRVFSYTAHSLVLCAFCVLCIHVQVTTRLLCSSCPVVYWFAAHLLSDQPKTPPLQHQHQQQQQQQRKGGVGDGTTNRLMEVGGGLPEYPSNMSRRYWVWFLTDFPRPFWGQVILSYFALYFFVGIVLFSNFLPWT</sequence>
<dbReference type="GO" id="GO:0006506">
    <property type="term" value="P:GPI anchor biosynthetic process"/>
    <property type="evidence" value="ECO:0007669"/>
    <property type="project" value="UniProtKB-KW"/>
</dbReference>
<dbReference type="PANTHER" id="PTHR12468">
    <property type="entry name" value="GPI MANNOSYLTRANSFERASE 2"/>
    <property type="match status" value="1"/>
</dbReference>
<dbReference type="Pfam" id="PF04188">
    <property type="entry name" value="Mannosyl_trans2"/>
    <property type="match status" value="1"/>
</dbReference>
<feature type="transmembrane region" description="Helical" evidence="11">
    <location>
        <begin position="150"/>
        <end position="170"/>
    </location>
</feature>
<evidence type="ECO:0000256" key="11">
    <source>
        <dbReference type="RuleBase" id="RU363112"/>
    </source>
</evidence>
<comment type="pathway">
    <text evidence="2 11">Glycolipid biosynthesis; glycosylphosphatidylinositol-anchor biosynthesis.</text>
</comment>